<evidence type="ECO:0000313" key="6">
    <source>
        <dbReference type="Proteomes" id="UP001387364"/>
    </source>
</evidence>
<reference evidence="5 6" key="1">
    <citation type="submission" date="2024-02" db="EMBL/GenBank/DDBJ databases">
        <title>Seven novel Bacillus-like species.</title>
        <authorList>
            <person name="Liu G."/>
        </authorList>
    </citation>
    <scope>NUCLEOTIDE SEQUENCE [LARGE SCALE GENOMIC DNA]</scope>
    <source>
        <strain evidence="5 6">FJAT-52991</strain>
    </source>
</reference>
<gene>
    <name evidence="5" type="ORF">WDJ61_08780</name>
</gene>
<feature type="domain" description="HTH tetR-type" evidence="4">
    <location>
        <begin position="9"/>
        <end position="69"/>
    </location>
</feature>
<evidence type="ECO:0000313" key="5">
    <source>
        <dbReference type="EMBL" id="WXB94702.1"/>
    </source>
</evidence>
<keyword evidence="1" id="KW-0678">Repressor</keyword>
<evidence type="ECO:0000256" key="2">
    <source>
        <dbReference type="ARBA" id="ARBA00023125"/>
    </source>
</evidence>
<dbReference type="PRINTS" id="PR00455">
    <property type="entry name" value="HTHTETR"/>
</dbReference>
<dbReference type="Pfam" id="PF00440">
    <property type="entry name" value="TetR_N"/>
    <property type="match status" value="1"/>
</dbReference>
<organism evidence="5 6">
    <name type="scientific">Bacillus kandeliae</name>
    <dbReference type="NCBI Taxonomy" id="3129297"/>
    <lineage>
        <taxon>Bacteria</taxon>
        <taxon>Bacillati</taxon>
        <taxon>Bacillota</taxon>
        <taxon>Bacilli</taxon>
        <taxon>Bacillales</taxon>
        <taxon>Bacillaceae</taxon>
        <taxon>Bacillus</taxon>
    </lineage>
</organism>
<evidence type="ECO:0000256" key="3">
    <source>
        <dbReference type="PROSITE-ProRule" id="PRU00335"/>
    </source>
</evidence>
<dbReference type="EMBL" id="CP147404">
    <property type="protein sequence ID" value="WXB94702.1"/>
    <property type="molecule type" value="Genomic_DNA"/>
</dbReference>
<dbReference type="InterPro" id="IPR001647">
    <property type="entry name" value="HTH_TetR"/>
</dbReference>
<dbReference type="Gene3D" id="1.10.357.10">
    <property type="entry name" value="Tetracycline Repressor, domain 2"/>
    <property type="match status" value="1"/>
</dbReference>
<feature type="DNA-binding region" description="H-T-H motif" evidence="3">
    <location>
        <begin position="32"/>
        <end position="51"/>
    </location>
</feature>
<dbReference type="PROSITE" id="PS50977">
    <property type="entry name" value="HTH_TETR_2"/>
    <property type="match status" value="1"/>
</dbReference>
<protein>
    <submittedName>
        <fullName evidence="5">TetR/AcrR family transcriptional regulator</fullName>
    </submittedName>
</protein>
<dbReference type="PANTHER" id="PTHR43479:SF11">
    <property type="entry name" value="ACREF_ENVCD OPERON REPRESSOR-RELATED"/>
    <property type="match status" value="1"/>
</dbReference>
<dbReference type="SUPFAM" id="SSF46689">
    <property type="entry name" value="Homeodomain-like"/>
    <property type="match status" value="1"/>
</dbReference>
<dbReference type="RefSeq" id="WP_338754518.1">
    <property type="nucleotide sequence ID" value="NZ_CP147404.1"/>
</dbReference>
<dbReference type="PANTHER" id="PTHR43479">
    <property type="entry name" value="ACREF/ENVCD OPERON REPRESSOR-RELATED"/>
    <property type="match status" value="1"/>
</dbReference>
<dbReference type="InterPro" id="IPR050624">
    <property type="entry name" value="HTH-type_Tx_Regulator"/>
</dbReference>
<proteinExistence type="predicted"/>
<evidence type="ECO:0000259" key="4">
    <source>
        <dbReference type="PROSITE" id="PS50977"/>
    </source>
</evidence>
<keyword evidence="2 3" id="KW-0238">DNA-binding</keyword>
<dbReference type="Proteomes" id="UP001387364">
    <property type="component" value="Chromosome"/>
</dbReference>
<evidence type="ECO:0000256" key="1">
    <source>
        <dbReference type="ARBA" id="ARBA00022491"/>
    </source>
</evidence>
<name>A0ABZ2NBV2_9BACI</name>
<dbReference type="InterPro" id="IPR009057">
    <property type="entry name" value="Homeodomain-like_sf"/>
</dbReference>
<accession>A0ABZ2NBV2</accession>
<keyword evidence="6" id="KW-1185">Reference proteome</keyword>
<sequence length="190" mass="21917">MPRKAVEKELTREMIMEAARDLFVENGYQHTSMRQIAKKLNYSHGAIYYHFKNKAELFFALVKANFSKLNEMLEGVMASPLSSDEKLEKVLLGFIEYGMNNQSDYEIMFLIKDEELKSYTENAPDVSYERFAAVITELCPGQITLKETWLLFLSLHGFVTMYCRSGQTMTDVRELADAHVQFLLKGIQSN</sequence>